<accession>A0A5R9GJH2</accession>
<comment type="caution">
    <text evidence="1">The sequence shown here is derived from an EMBL/GenBank/DDBJ whole genome shotgun (WGS) entry which is preliminary data.</text>
</comment>
<evidence type="ECO:0008006" key="3">
    <source>
        <dbReference type="Google" id="ProtNLM"/>
    </source>
</evidence>
<gene>
    <name evidence="1" type="ORF">FEF65_09640</name>
</gene>
<dbReference type="EMBL" id="VBRY01000008">
    <property type="protein sequence ID" value="TLS66771.1"/>
    <property type="molecule type" value="Genomic_DNA"/>
</dbReference>
<name>A0A5R9GJH2_9PROT</name>
<protein>
    <recommendedName>
        <fullName evidence="3">Flagellar protein FliT</fullName>
    </recommendedName>
</protein>
<evidence type="ECO:0000313" key="2">
    <source>
        <dbReference type="Proteomes" id="UP000306585"/>
    </source>
</evidence>
<dbReference type="Proteomes" id="UP000306585">
    <property type="component" value="Unassembled WGS sequence"/>
</dbReference>
<organism evidence="1 2">
    <name type="scientific">Mariprofundus erugo</name>
    <dbReference type="NCBI Taxonomy" id="2528639"/>
    <lineage>
        <taxon>Bacteria</taxon>
        <taxon>Pseudomonadati</taxon>
        <taxon>Pseudomonadota</taxon>
        <taxon>Candidatius Mariprofundia</taxon>
        <taxon>Mariprofundales</taxon>
        <taxon>Mariprofundaceae</taxon>
        <taxon>Mariprofundus</taxon>
    </lineage>
</organism>
<reference evidence="1 2" key="1">
    <citation type="journal article" date="2019" name="Appl. Environ. Microbiol.">
        <title>Environmental Evidence and Genomic Insight of Iron-oxidizing Bacteria Preference Towards More Corrosion Resistant Stainless Steel at Higher Salinities.</title>
        <authorList>
            <person name="Garrison C.E."/>
            <person name="Price K.A."/>
            <person name="Field E.K."/>
        </authorList>
    </citation>
    <scope>NUCLEOTIDE SEQUENCE [LARGE SCALE GENOMIC DNA]</scope>
    <source>
        <strain evidence="1 2">P3</strain>
    </source>
</reference>
<sequence>MGRHAESNAVDAVAACRARLSDFSKAIQRGQWQKISGIATEYSALFATLAASEEAPLIRDELAQLDILRRRCMRQLARHMKAVSEDIASLEAGQKTLKRSRELADSIFNRQLPPG</sequence>
<keyword evidence="2" id="KW-1185">Reference proteome</keyword>
<dbReference type="AlphaFoldDB" id="A0A5R9GJH2"/>
<evidence type="ECO:0000313" key="1">
    <source>
        <dbReference type="EMBL" id="TLS66771.1"/>
    </source>
</evidence>
<dbReference type="RefSeq" id="WP_161595224.1">
    <property type="nucleotide sequence ID" value="NZ_VBRY01000008.1"/>
</dbReference>
<proteinExistence type="predicted"/>